<accession>A0AAE3GT15</accession>
<feature type="non-terminal residue" evidence="2">
    <location>
        <position position="310"/>
    </location>
</feature>
<dbReference type="InterPro" id="IPR050834">
    <property type="entry name" value="Glycosyltransf_2"/>
</dbReference>
<dbReference type="SUPFAM" id="SSF53448">
    <property type="entry name" value="Nucleotide-diphospho-sugar transferases"/>
    <property type="match status" value="1"/>
</dbReference>
<protein>
    <submittedName>
        <fullName evidence="2">Glycosyltransferase</fullName>
    </submittedName>
</protein>
<dbReference type="PANTHER" id="PTHR43685">
    <property type="entry name" value="GLYCOSYLTRANSFERASE"/>
    <property type="match status" value="1"/>
</dbReference>
<dbReference type="InterPro" id="IPR001173">
    <property type="entry name" value="Glyco_trans_2-like"/>
</dbReference>
<dbReference type="CDD" id="cd00761">
    <property type="entry name" value="Glyco_tranf_GTA_type"/>
    <property type="match status" value="1"/>
</dbReference>
<reference evidence="2" key="1">
    <citation type="submission" date="2022-06" db="EMBL/GenBank/DDBJ databases">
        <title>New cyanobacteria of genus Symplocastrum in benthos of Lake Baikal.</title>
        <authorList>
            <person name="Sorokovikova E."/>
            <person name="Tikhonova I."/>
            <person name="Krasnopeev A."/>
            <person name="Evseev P."/>
            <person name="Gladkikh A."/>
            <person name="Belykh O."/>
        </authorList>
    </citation>
    <scope>NUCLEOTIDE SEQUENCE</scope>
    <source>
        <strain evidence="2">BBK-W-15</strain>
    </source>
</reference>
<evidence type="ECO:0000313" key="3">
    <source>
        <dbReference type="Proteomes" id="UP001204953"/>
    </source>
</evidence>
<dbReference type="RefSeq" id="WP_254012984.1">
    <property type="nucleotide sequence ID" value="NZ_JAMZMM010000179.1"/>
</dbReference>
<evidence type="ECO:0000259" key="1">
    <source>
        <dbReference type="Pfam" id="PF00535"/>
    </source>
</evidence>
<gene>
    <name evidence="2" type="ORF">NJ959_17450</name>
</gene>
<keyword evidence="3" id="KW-1185">Reference proteome</keyword>
<dbReference type="Proteomes" id="UP001204953">
    <property type="component" value="Unassembled WGS sequence"/>
</dbReference>
<dbReference type="Gene3D" id="3.90.550.10">
    <property type="entry name" value="Spore Coat Polysaccharide Biosynthesis Protein SpsA, Chain A"/>
    <property type="match status" value="1"/>
</dbReference>
<evidence type="ECO:0000313" key="2">
    <source>
        <dbReference type="EMBL" id="MCP2730220.1"/>
    </source>
</evidence>
<sequence>MPKFSIVITTYNRLPLLQQAVESALAQTYPCEVVVADDGSTDGTEAYIRSLGDRVVYYRNSVNSGHCATMNAGVAVGQGDWIKPLDDDDYLAPNCIEEMIQAISQYPQAVISSCQAIQVDENGTEVSSTQAVGRVPVFYVPQEDIHYGMLLEQLPFGTPVQVAFKKEAFLKSGGWDTEFEINYDDIDSWVKIAQYGDAVFVNQALAYRTLWPEASHLKFSLQQRLAKNISIKNRIYPLVHDKYNKVLPDLKDIHAFISLYWSLIGFKQRQPAAALQMLFPAIFSLLAWQMLARVIASRKFNINEESQSLE</sequence>
<dbReference type="EMBL" id="JAMZMM010000179">
    <property type="protein sequence ID" value="MCP2730220.1"/>
    <property type="molecule type" value="Genomic_DNA"/>
</dbReference>
<dbReference type="InterPro" id="IPR029044">
    <property type="entry name" value="Nucleotide-diphossugar_trans"/>
</dbReference>
<comment type="caution">
    <text evidence="2">The sequence shown here is derived from an EMBL/GenBank/DDBJ whole genome shotgun (WGS) entry which is preliminary data.</text>
</comment>
<feature type="domain" description="Glycosyltransferase 2-like" evidence="1">
    <location>
        <begin position="5"/>
        <end position="169"/>
    </location>
</feature>
<dbReference type="AlphaFoldDB" id="A0AAE3GT15"/>
<name>A0AAE3GT15_9CYAN</name>
<dbReference type="Pfam" id="PF00535">
    <property type="entry name" value="Glycos_transf_2"/>
    <property type="match status" value="1"/>
</dbReference>
<organism evidence="2 3">
    <name type="scientific">Limnofasciculus baicalensis BBK-W-15</name>
    <dbReference type="NCBI Taxonomy" id="2699891"/>
    <lineage>
        <taxon>Bacteria</taxon>
        <taxon>Bacillati</taxon>
        <taxon>Cyanobacteriota</taxon>
        <taxon>Cyanophyceae</taxon>
        <taxon>Coleofasciculales</taxon>
        <taxon>Coleofasciculaceae</taxon>
        <taxon>Limnofasciculus</taxon>
        <taxon>Limnofasciculus baicalensis</taxon>
    </lineage>
</organism>
<dbReference type="PANTHER" id="PTHR43685:SF2">
    <property type="entry name" value="GLYCOSYLTRANSFERASE 2-LIKE DOMAIN-CONTAINING PROTEIN"/>
    <property type="match status" value="1"/>
</dbReference>
<proteinExistence type="predicted"/>